<evidence type="ECO:0000256" key="3">
    <source>
        <dbReference type="ARBA" id="ARBA00022449"/>
    </source>
</evidence>
<dbReference type="PANTHER" id="PTHR30341">
    <property type="entry name" value="SODIUM ION/PROTON ANTIPORTER NHAA-RELATED"/>
    <property type="match status" value="1"/>
</dbReference>
<evidence type="ECO:0000256" key="10">
    <source>
        <dbReference type="ARBA" id="ARBA00023201"/>
    </source>
</evidence>
<protein>
    <recommendedName>
        <fullName evidence="11">Na(+)/H(+) antiporter NhaA</fullName>
    </recommendedName>
    <alternativeName>
        <fullName evidence="11">Sodium/proton antiporter NhaA</fullName>
    </alternativeName>
</protein>
<organism evidence="13 14">
    <name type="scientific">Candidatus Ruania gallistercoris</name>
    <dbReference type="NCBI Taxonomy" id="2838746"/>
    <lineage>
        <taxon>Bacteria</taxon>
        <taxon>Bacillati</taxon>
        <taxon>Actinomycetota</taxon>
        <taxon>Actinomycetes</taxon>
        <taxon>Micrococcales</taxon>
        <taxon>Ruaniaceae</taxon>
        <taxon>Ruania</taxon>
    </lineage>
</organism>
<dbReference type="GO" id="GO:0015385">
    <property type="term" value="F:sodium:proton antiporter activity"/>
    <property type="evidence" value="ECO:0007669"/>
    <property type="project" value="UniProtKB-UniRule"/>
</dbReference>
<comment type="similarity">
    <text evidence="11">Belongs to the NhaA Na(+)/H(+) (TC 2.A.33) antiporter family.</text>
</comment>
<keyword evidence="5 11" id="KW-0812">Transmembrane</keyword>
<feature type="region of interest" description="Disordered" evidence="12">
    <location>
        <begin position="1"/>
        <end position="40"/>
    </location>
</feature>
<dbReference type="PANTHER" id="PTHR30341:SF0">
    <property type="entry name" value="NA(+)_H(+) ANTIPORTER NHAA"/>
    <property type="match status" value="1"/>
</dbReference>
<dbReference type="GO" id="GO:0006885">
    <property type="term" value="P:regulation of pH"/>
    <property type="evidence" value="ECO:0007669"/>
    <property type="project" value="UniProtKB-UniRule"/>
</dbReference>
<name>A0A9D2EHB6_9MICO</name>
<comment type="function">
    <text evidence="11">Na(+)/H(+) antiporter that extrudes sodium in exchange for external protons.</text>
</comment>
<sequence length="453" mass="47469">MWPARTSPSITGTDYVSTKKDPEPDEPSGGEPLFSKLSPGGERNFADTLRGETTGGVLLIVGAAVALIWANSPWQDSYAAVRDTRLGIESLHLDLSIGEWAADGLLAIFFFVVGVELKREIVTGELRRMSTAIVPVAAAVGGMTAPALIYLAVNLTMADGAVQGWAIPTATDIAFAVTVLALVAKWLPTALRAFLLTLAVVDDLLAIIIIAVVYSESLALLWLLAVVACVALFSFLVRKGITAWYLLLPLGVLTWYFMHASGVHATIAGVALGMAAPALPLKGRAAQRAPTRAAEESPAAYFEHVWRPASAGFVVPVFALFTAGVMVDPSVIGATLRDPVAIGVALGLVVGKPLGILAATWLITRTRHATLARGLGWPDIGAMGVLAGIGFTVSLLVAELAFGVGHPRDEHAKIAVLSASVFAALVGSALLWWRGKVHRARGETTPATDSPPA</sequence>
<reference evidence="13" key="2">
    <citation type="submission" date="2021-04" db="EMBL/GenBank/DDBJ databases">
        <authorList>
            <person name="Gilroy R."/>
        </authorList>
    </citation>
    <scope>NUCLEOTIDE SEQUENCE</scope>
    <source>
        <strain evidence="13">ChiGjej4B4-7305</strain>
    </source>
</reference>
<keyword evidence="9 11" id="KW-0472">Membrane</keyword>
<dbReference type="HAMAP" id="MF_01844">
    <property type="entry name" value="NhaA"/>
    <property type="match status" value="1"/>
</dbReference>
<dbReference type="Pfam" id="PF06965">
    <property type="entry name" value="Na_H_antiport_1"/>
    <property type="match status" value="1"/>
</dbReference>
<gene>
    <name evidence="11 13" type="primary">nhaA</name>
    <name evidence="13" type="ORF">H9815_16980</name>
</gene>
<evidence type="ECO:0000256" key="5">
    <source>
        <dbReference type="ARBA" id="ARBA00022692"/>
    </source>
</evidence>
<evidence type="ECO:0000313" key="14">
    <source>
        <dbReference type="Proteomes" id="UP000824037"/>
    </source>
</evidence>
<comment type="catalytic activity">
    <reaction evidence="11">
        <text>Na(+)(in) + 2 H(+)(out) = Na(+)(out) + 2 H(+)(in)</text>
        <dbReference type="Rhea" id="RHEA:29251"/>
        <dbReference type="ChEBI" id="CHEBI:15378"/>
        <dbReference type="ChEBI" id="CHEBI:29101"/>
    </reaction>
</comment>
<feature type="transmembrane region" description="Helical" evidence="11">
    <location>
        <begin position="304"/>
        <end position="327"/>
    </location>
</feature>
<feature type="transmembrane region" description="Helical" evidence="11">
    <location>
        <begin position="375"/>
        <end position="402"/>
    </location>
</feature>
<evidence type="ECO:0000256" key="12">
    <source>
        <dbReference type="SAM" id="MobiDB-lite"/>
    </source>
</evidence>
<feature type="transmembrane region" description="Helical" evidence="11">
    <location>
        <begin position="414"/>
        <end position="433"/>
    </location>
</feature>
<keyword evidence="6 11" id="KW-1133">Transmembrane helix</keyword>
<feature type="transmembrane region" description="Helical" evidence="11">
    <location>
        <begin position="242"/>
        <end position="258"/>
    </location>
</feature>
<keyword evidence="10 11" id="KW-0739">Sodium transport</keyword>
<keyword evidence="8 11" id="KW-0406">Ion transport</keyword>
<feature type="transmembrane region" description="Helical" evidence="11">
    <location>
        <begin position="220"/>
        <end position="237"/>
    </location>
</feature>
<keyword evidence="3 11" id="KW-0050">Antiport</keyword>
<accession>A0A9D2EHB6</accession>
<evidence type="ECO:0000313" key="13">
    <source>
        <dbReference type="EMBL" id="HIZ37473.1"/>
    </source>
</evidence>
<evidence type="ECO:0000256" key="7">
    <source>
        <dbReference type="ARBA" id="ARBA00023053"/>
    </source>
</evidence>
<dbReference type="Proteomes" id="UP000824037">
    <property type="component" value="Unassembled WGS sequence"/>
</dbReference>
<evidence type="ECO:0000256" key="6">
    <source>
        <dbReference type="ARBA" id="ARBA00022989"/>
    </source>
</evidence>
<feature type="transmembrane region" description="Helical" evidence="11">
    <location>
        <begin position="264"/>
        <end position="283"/>
    </location>
</feature>
<evidence type="ECO:0000256" key="11">
    <source>
        <dbReference type="HAMAP-Rule" id="MF_01844"/>
    </source>
</evidence>
<keyword evidence="7 11" id="KW-0915">Sodium</keyword>
<feature type="transmembrane region" description="Helical" evidence="11">
    <location>
        <begin position="194"/>
        <end position="214"/>
    </location>
</feature>
<dbReference type="InterPro" id="IPR004670">
    <property type="entry name" value="NhaA"/>
</dbReference>
<reference evidence="13" key="1">
    <citation type="journal article" date="2021" name="PeerJ">
        <title>Extensive microbial diversity within the chicken gut microbiome revealed by metagenomics and culture.</title>
        <authorList>
            <person name="Gilroy R."/>
            <person name="Ravi A."/>
            <person name="Getino M."/>
            <person name="Pursley I."/>
            <person name="Horton D.L."/>
            <person name="Alikhan N.F."/>
            <person name="Baker D."/>
            <person name="Gharbi K."/>
            <person name="Hall N."/>
            <person name="Watson M."/>
            <person name="Adriaenssens E.M."/>
            <person name="Foster-Nyarko E."/>
            <person name="Jarju S."/>
            <person name="Secka A."/>
            <person name="Antonio M."/>
            <person name="Oren A."/>
            <person name="Chaudhuri R.R."/>
            <person name="La Ragione R."/>
            <person name="Hildebrand F."/>
            <person name="Pallen M.J."/>
        </authorList>
    </citation>
    <scope>NUCLEOTIDE SEQUENCE</scope>
    <source>
        <strain evidence="13">ChiGjej4B4-7305</strain>
    </source>
</reference>
<comment type="subcellular location">
    <subcellularLocation>
        <location evidence="1">Cell inner membrane</location>
        <topology evidence="1">Multi-pass membrane protein</topology>
    </subcellularLocation>
    <subcellularLocation>
        <location evidence="11">Cell membrane</location>
        <topology evidence="11">Multi-pass membrane protein</topology>
    </subcellularLocation>
</comment>
<keyword evidence="2 11" id="KW-0813">Transport</keyword>
<feature type="transmembrane region" description="Helical" evidence="11">
    <location>
        <begin position="339"/>
        <end position="363"/>
    </location>
</feature>
<proteinExistence type="inferred from homology"/>
<feature type="compositionally biased region" description="Polar residues" evidence="12">
    <location>
        <begin position="1"/>
        <end position="16"/>
    </location>
</feature>
<dbReference type="Gene3D" id="1.20.1530.10">
    <property type="entry name" value="Na+/H+ antiporter like domain"/>
    <property type="match status" value="1"/>
</dbReference>
<evidence type="ECO:0000256" key="2">
    <source>
        <dbReference type="ARBA" id="ARBA00022448"/>
    </source>
</evidence>
<feature type="transmembrane region" description="Helical" evidence="11">
    <location>
        <begin position="165"/>
        <end position="187"/>
    </location>
</feature>
<dbReference type="AlphaFoldDB" id="A0A9D2EHB6"/>
<dbReference type="GO" id="GO:0005886">
    <property type="term" value="C:plasma membrane"/>
    <property type="evidence" value="ECO:0007669"/>
    <property type="project" value="UniProtKB-SubCell"/>
</dbReference>
<dbReference type="EMBL" id="DXBY01000292">
    <property type="protein sequence ID" value="HIZ37473.1"/>
    <property type="molecule type" value="Genomic_DNA"/>
</dbReference>
<evidence type="ECO:0000256" key="9">
    <source>
        <dbReference type="ARBA" id="ARBA00023136"/>
    </source>
</evidence>
<comment type="caution">
    <text evidence="13">The sequence shown here is derived from an EMBL/GenBank/DDBJ whole genome shotgun (WGS) entry which is preliminary data.</text>
</comment>
<dbReference type="NCBIfam" id="TIGR00773">
    <property type="entry name" value="NhaA"/>
    <property type="match status" value="1"/>
</dbReference>
<keyword evidence="4 11" id="KW-1003">Cell membrane</keyword>
<evidence type="ECO:0000256" key="1">
    <source>
        <dbReference type="ARBA" id="ARBA00004429"/>
    </source>
</evidence>
<dbReference type="InterPro" id="IPR023171">
    <property type="entry name" value="Na/H_antiporter_dom_sf"/>
</dbReference>
<feature type="transmembrane region" description="Helical" evidence="11">
    <location>
        <begin position="100"/>
        <end position="117"/>
    </location>
</feature>
<evidence type="ECO:0000256" key="4">
    <source>
        <dbReference type="ARBA" id="ARBA00022475"/>
    </source>
</evidence>
<feature type="transmembrane region" description="Helical" evidence="11">
    <location>
        <begin position="129"/>
        <end position="153"/>
    </location>
</feature>
<evidence type="ECO:0000256" key="8">
    <source>
        <dbReference type="ARBA" id="ARBA00023065"/>
    </source>
</evidence>
<feature type="transmembrane region" description="Helical" evidence="11">
    <location>
        <begin position="53"/>
        <end position="70"/>
    </location>
</feature>